<keyword evidence="3" id="KW-0238">DNA-binding</keyword>
<gene>
    <name evidence="6" type="primary">degA_2</name>
    <name evidence="6" type="ORF">A6302_01883</name>
</gene>
<dbReference type="InterPro" id="IPR000843">
    <property type="entry name" value="HTH_LacI"/>
</dbReference>
<dbReference type="InterPro" id="IPR028082">
    <property type="entry name" value="Peripla_BP_I"/>
</dbReference>
<dbReference type="CDD" id="cd01392">
    <property type="entry name" value="HTH_LacI"/>
    <property type="match status" value="1"/>
</dbReference>
<keyword evidence="1" id="KW-0678">Repressor</keyword>
<dbReference type="Pfam" id="PF00532">
    <property type="entry name" value="Peripla_BP_1"/>
    <property type="match status" value="1"/>
</dbReference>
<feature type="domain" description="HTH lacI-type" evidence="5">
    <location>
        <begin position="17"/>
        <end position="71"/>
    </location>
</feature>
<sequence>MTQGTGEEGRRLRRRRVTLSQIAAELNVSTATVSLALRDNPAVSQDTRQRVRERAADLGYIYNRQAASLRTARTNIIGVVVNDVINPYFAEVFRAVEDELEREGMTILICNHRDDLTRQQNFVSLLQQQNADGLVICPSLGTTAADIEQITRSGTPVTLICRDVEGATAPIVRGDDFKGTYDVTRHLIGLGHRHIAMIGGRRRTSSGRDRHSGFMAAMAEAGLSVVEGADIPEITNSAEGKAAVERILLHEPRPTAIVCFNDLLAIGVMSGLYRNKLMPGIDIAVTGFDNVDGSETWTPALTTVRNGSDEIGRQAAAAIMAQINDRPLPFDRMLIPPKLEIRESSPPPLSAAR</sequence>
<dbReference type="PANTHER" id="PTHR30146">
    <property type="entry name" value="LACI-RELATED TRANSCRIPTIONAL REPRESSOR"/>
    <property type="match status" value="1"/>
</dbReference>
<keyword evidence="2" id="KW-0805">Transcription regulation</keyword>
<evidence type="ECO:0000313" key="6">
    <source>
        <dbReference type="EMBL" id="ODN70779.1"/>
    </source>
</evidence>
<dbReference type="OrthoDB" id="7170131at2"/>
<evidence type="ECO:0000313" key="7">
    <source>
        <dbReference type="Proteomes" id="UP000094622"/>
    </source>
</evidence>
<keyword evidence="7" id="KW-1185">Reference proteome</keyword>
<dbReference type="Pfam" id="PF00356">
    <property type="entry name" value="LacI"/>
    <property type="match status" value="1"/>
</dbReference>
<dbReference type="InterPro" id="IPR010982">
    <property type="entry name" value="Lambda_DNA-bd_dom_sf"/>
</dbReference>
<comment type="caution">
    <text evidence="6">The sequence shown here is derived from an EMBL/GenBank/DDBJ whole genome shotgun (WGS) entry which is preliminary data.</text>
</comment>
<evidence type="ECO:0000256" key="2">
    <source>
        <dbReference type="ARBA" id="ARBA00023015"/>
    </source>
</evidence>
<reference evidence="6 7" key="1">
    <citation type="submission" date="2016-07" db="EMBL/GenBank/DDBJ databases">
        <title>Draft Genome Sequence of Methylobrevis pamukkalensis PK2.</title>
        <authorList>
            <person name="Vasilenko O.V."/>
            <person name="Doronina N.V."/>
            <person name="Shmareva M.N."/>
            <person name="Tarlachkov S.V."/>
            <person name="Mustakhimov I."/>
            <person name="Trotsenko Y.A."/>
        </authorList>
    </citation>
    <scope>NUCLEOTIDE SEQUENCE [LARGE SCALE GENOMIC DNA]</scope>
    <source>
        <strain evidence="6 7">PK2</strain>
    </source>
</reference>
<dbReference type="Gene3D" id="1.10.260.40">
    <property type="entry name" value="lambda repressor-like DNA-binding domains"/>
    <property type="match status" value="1"/>
</dbReference>
<dbReference type="Proteomes" id="UP000094622">
    <property type="component" value="Unassembled WGS sequence"/>
</dbReference>
<dbReference type="SUPFAM" id="SSF47413">
    <property type="entry name" value="lambda repressor-like DNA-binding domains"/>
    <property type="match status" value="1"/>
</dbReference>
<evidence type="ECO:0000256" key="4">
    <source>
        <dbReference type="ARBA" id="ARBA00023163"/>
    </source>
</evidence>
<dbReference type="GO" id="GO:0000976">
    <property type="term" value="F:transcription cis-regulatory region binding"/>
    <property type="evidence" value="ECO:0007669"/>
    <property type="project" value="TreeGrafter"/>
</dbReference>
<dbReference type="SUPFAM" id="SSF53822">
    <property type="entry name" value="Periplasmic binding protein-like I"/>
    <property type="match status" value="1"/>
</dbReference>
<dbReference type="SMART" id="SM00354">
    <property type="entry name" value="HTH_LACI"/>
    <property type="match status" value="1"/>
</dbReference>
<dbReference type="AlphaFoldDB" id="A0A1E3H382"/>
<dbReference type="GO" id="GO:0003700">
    <property type="term" value="F:DNA-binding transcription factor activity"/>
    <property type="evidence" value="ECO:0007669"/>
    <property type="project" value="TreeGrafter"/>
</dbReference>
<dbReference type="PROSITE" id="PS50932">
    <property type="entry name" value="HTH_LACI_2"/>
    <property type="match status" value="1"/>
</dbReference>
<protein>
    <submittedName>
        <fullName evidence="6">HTH-type transcriptional regulator DegA</fullName>
    </submittedName>
</protein>
<organism evidence="6 7">
    <name type="scientific">Methylobrevis pamukkalensis</name>
    <dbReference type="NCBI Taxonomy" id="1439726"/>
    <lineage>
        <taxon>Bacteria</taxon>
        <taxon>Pseudomonadati</taxon>
        <taxon>Pseudomonadota</taxon>
        <taxon>Alphaproteobacteria</taxon>
        <taxon>Hyphomicrobiales</taxon>
        <taxon>Pleomorphomonadaceae</taxon>
        <taxon>Methylobrevis</taxon>
    </lineage>
</organism>
<dbReference type="CDD" id="cd06289">
    <property type="entry name" value="PBP1_MalI-like"/>
    <property type="match status" value="1"/>
</dbReference>
<keyword evidence="4" id="KW-0804">Transcription</keyword>
<name>A0A1E3H382_9HYPH</name>
<dbReference type="Gene3D" id="3.40.50.2300">
    <property type="match status" value="2"/>
</dbReference>
<dbReference type="EMBL" id="MCRJ01000039">
    <property type="protein sequence ID" value="ODN70779.1"/>
    <property type="molecule type" value="Genomic_DNA"/>
</dbReference>
<accession>A0A1E3H382</accession>
<evidence type="ECO:0000256" key="1">
    <source>
        <dbReference type="ARBA" id="ARBA00022491"/>
    </source>
</evidence>
<evidence type="ECO:0000259" key="5">
    <source>
        <dbReference type="PROSITE" id="PS50932"/>
    </source>
</evidence>
<dbReference type="InterPro" id="IPR001761">
    <property type="entry name" value="Peripla_BP/Lac1_sug-bd_dom"/>
</dbReference>
<proteinExistence type="predicted"/>
<evidence type="ECO:0000256" key="3">
    <source>
        <dbReference type="ARBA" id="ARBA00023125"/>
    </source>
</evidence>
<dbReference type="PANTHER" id="PTHR30146:SF148">
    <property type="entry name" value="HTH-TYPE TRANSCRIPTIONAL REPRESSOR PURR-RELATED"/>
    <property type="match status" value="1"/>
</dbReference>